<evidence type="ECO:0000313" key="2">
    <source>
        <dbReference type="Proteomes" id="UP000295668"/>
    </source>
</evidence>
<keyword evidence="2" id="KW-1185">Reference proteome</keyword>
<name>A0A4R5MJN0_9SPHI</name>
<dbReference type="Proteomes" id="UP000295668">
    <property type="component" value="Unassembled WGS sequence"/>
</dbReference>
<dbReference type="EMBL" id="SJCY01000008">
    <property type="protein sequence ID" value="TDG35742.1"/>
    <property type="molecule type" value="Genomic_DNA"/>
</dbReference>
<gene>
    <name evidence="1" type="ORF">EZJ43_12015</name>
</gene>
<dbReference type="AlphaFoldDB" id="A0A4R5MJN0"/>
<dbReference type="OrthoDB" id="770811at2"/>
<organism evidence="1 2">
    <name type="scientific">Pedobacter changchengzhani</name>
    <dbReference type="NCBI Taxonomy" id="2529274"/>
    <lineage>
        <taxon>Bacteria</taxon>
        <taxon>Pseudomonadati</taxon>
        <taxon>Bacteroidota</taxon>
        <taxon>Sphingobacteriia</taxon>
        <taxon>Sphingobacteriales</taxon>
        <taxon>Sphingobacteriaceae</taxon>
        <taxon>Pedobacter</taxon>
    </lineage>
</organism>
<reference evidence="1 2" key="1">
    <citation type="submission" date="2019-02" db="EMBL/GenBank/DDBJ databases">
        <title>Pedobacter sp. nov., a novel speices isolated from soil of pinguins habitat in Antarcitica.</title>
        <authorList>
            <person name="He R.-H."/>
        </authorList>
    </citation>
    <scope>NUCLEOTIDE SEQUENCE [LARGE SCALE GENOMIC DNA]</scope>
    <source>
        <strain evidence="1 2">E01020</strain>
    </source>
</reference>
<evidence type="ECO:0000313" key="1">
    <source>
        <dbReference type="EMBL" id="TDG35742.1"/>
    </source>
</evidence>
<accession>A0A4R5MJN0</accession>
<comment type="caution">
    <text evidence="1">The sequence shown here is derived from an EMBL/GenBank/DDBJ whole genome shotgun (WGS) entry which is preliminary data.</text>
</comment>
<proteinExistence type="predicted"/>
<sequence>MGSLKLYSSDIPRDSIVAEREAIYLNRSAEQKFYALLNLNRISVQMNGGNPLKTPQGKGIIIRKSNI</sequence>
<protein>
    <submittedName>
        <fullName evidence="1">Uncharacterized protein</fullName>
    </submittedName>
</protein>
<dbReference type="RefSeq" id="WP_133262964.1">
    <property type="nucleotide sequence ID" value="NZ_SJCY01000008.1"/>
</dbReference>